<proteinExistence type="predicted"/>
<name>A0A3G9K729_9ACTN</name>
<dbReference type="EMBL" id="AP019367">
    <property type="protein sequence ID" value="BBH49994.1"/>
    <property type="molecule type" value="Genomic_DNA"/>
</dbReference>
<reference evidence="3" key="1">
    <citation type="submission" date="2018-11" db="EMBL/GenBank/DDBJ databases">
        <title>Comparative genomics of Parolsenella catena and Libanicoccus massiliensis: Reclassification of Libanicoccus massiliensis as Parolsenella massiliensis comb. nov.</title>
        <authorList>
            <person name="Sakamoto M."/>
            <person name="Ikeyama N."/>
            <person name="Murakami T."/>
            <person name="Mori H."/>
            <person name="Yuki M."/>
            <person name="Ohkuma M."/>
        </authorList>
    </citation>
    <scope>NUCLEOTIDE SEQUENCE [LARGE SCALE GENOMIC DNA]</scope>
    <source>
        <strain evidence="3">JCM 31932</strain>
    </source>
</reference>
<dbReference type="KEGG" id="pcat:Pcatena_05810"/>
<dbReference type="CDD" id="cd20335">
    <property type="entry name" value="BRcat_RBR"/>
    <property type="match status" value="1"/>
</dbReference>
<protein>
    <recommendedName>
        <fullName evidence="4">Zn-finger containing protein</fullName>
    </recommendedName>
</protein>
<dbReference type="OrthoDB" id="3174166at2"/>
<keyword evidence="1" id="KW-0812">Transmembrane</keyword>
<dbReference type="GeneID" id="88848713"/>
<feature type="transmembrane region" description="Helical" evidence="1">
    <location>
        <begin position="46"/>
        <end position="66"/>
    </location>
</feature>
<gene>
    <name evidence="2" type="ORF">Pcatena_05810</name>
</gene>
<evidence type="ECO:0000256" key="1">
    <source>
        <dbReference type="SAM" id="Phobius"/>
    </source>
</evidence>
<organism evidence="2 3">
    <name type="scientific">Parolsenella catena</name>
    <dbReference type="NCBI Taxonomy" id="2003188"/>
    <lineage>
        <taxon>Bacteria</taxon>
        <taxon>Bacillati</taxon>
        <taxon>Actinomycetota</taxon>
        <taxon>Coriobacteriia</taxon>
        <taxon>Coriobacteriales</taxon>
        <taxon>Atopobiaceae</taxon>
        <taxon>Parolsenella</taxon>
    </lineage>
</organism>
<evidence type="ECO:0000313" key="3">
    <source>
        <dbReference type="Proteomes" id="UP000273154"/>
    </source>
</evidence>
<evidence type="ECO:0008006" key="4">
    <source>
        <dbReference type="Google" id="ProtNLM"/>
    </source>
</evidence>
<evidence type="ECO:0000313" key="2">
    <source>
        <dbReference type="EMBL" id="BBH49994.1"/>
    </source>
</evidence>
<keyword evidence="1" id="KW-0472">Membrane</keyword>
<dbReference type="AlphaFoldDB" id="A0A3G9K729"/>
<accession>A0A3G9K729</accession>
<sequence length="143" mass="15790">MARGDFKRRMEASQRQMLEWARGRNGADELSGACTNVAVALVIVDLFAHTTWLSILALVLLGYSWFRITSKRVGARSLENARVLKATGPIVPFLANPVGALREARAYVHLTCPSCGQRVRIPRGKGKVRITCPKCHARFEGKA</sequence>
<keyword evidence="3" id="KW-1185">Reference proteome</keyword>
<keyword evidence="1" id="KW-1133">Transmembrane helix</keyword>
<dbReference type="Proteomes" id="UP000273154">
    <property type="component" value="Chromosome"/>
</dbReference>
<dbReference type="Gene3D" id="2.20.28.160">
    <property type="match status" value="1"/>
</dbReference>
<dbReference type="RefSeq" id="WP_126421477.1">
    <property type="nucleotide sequence ID" value="NZ_AP019367.1"/>
</dbReference>